<gene>
    <name evidence="8" type="ORF">g.6499</name>
</gene>
<feature type="domain" description="BAH" evidence="7">
    <location>
        <begin position="42"/>
        <end position="160"/>
    </location>
</feature>
<dbReference type="PANTHER" id="PTHR16062:SF19">
    <property type="entry name" value="PROTEIN POLYBROMO-1"/>
    <property type="match status" value="1"/>
</dbReference>
<organism evidence="8">
    <name type="scientific">Cuerna arida</name>
    <dbReference type="NCBI Taxonomy" id="1464854"/>
    <lineage>
        <taxon>Eukaryota</taxon>
        <taxon>Metazoa</taxon>
        <taxon>Ecdysozoa</taxon>
        <taxon>Arthropoda</taxon>
        <taxon>Hexapoda</taxon>
        <taxon>Insecta</taxon>
        <taxon>Pterygota</taxon>
        <taxon>Neoptera</taxon>
        <taxon>Paraneoptera</taxon>
        <taxon>Hemiptera</taxon>
        <taxon>Auchenorrhyncha</taxon>
        <taxon>Membracoidea</taxon>
        <taxon>Cicadellidae</taxon>
        <taxon>Cicadellinae</taxon>
        <taxon>Proconiini</taxon>
        <taxon>Cuerna</taxon>
    </lineage>
</organism>
<dbReference type="PANTHER" id="PTHR16062">
    <property type="entry name" value="SWI/SNF-RELATED"/>
    <property type="match status" value="1"/>
</dbReference>
<evidence type="ECO:0000256" key="4">
    <source>
        <dbReference type="ARBA" id="ARBA00023015"/>
    </source>
</evidence>
<keyword evidence="6" id="KW-0539">Nucleus</keyword>
<dbReference type="CDD" id="cd04717">
    <property type="entry name" value="BAH_polybromo"/>
    <property type="match status" value="1"/>
</dbReference>
<evidence type="ECO:0000256" key="3">
    <source>
        <dbReference type="ARBA" id="ARBA00022853"/>
    </source>
</evidence>
<keyword evidence="5" id="KW-0804">Transcription</keyword>
<reference evidence="8" key="1">
    <citation type="submission" date="2015-11" db="EMBL/GenBank/DDBJ databases">
        <title>De novo transcriptome assembly of four potential Pierce s Disease insect vectors from Arizona vineyards.</title>
        <authorList>
            <person name="Tassone E.E."/>
        </authorList>
    </citation>
    <scope>NUCLEOTIDE SEQUENCE</scope>
</reference>
<keyword evidence="4" id="KW-0805">Transcription regulation</keyword>
<dbReference type="PROSITE" id="PS51038">
    <property type="entry name" value="BAH"/>
    <property type="match status" value="1"/>
</dbReference>
<sequence length="191" mass="22519">DNVETLRQSKLIREQQEDLCSQQQQDAQSLEGNESLTTSNEQTYRVGEYVYLNSDDKDCNSTIICIDKLWTNDEGQQMCYGVIYLYPSETYHVPTRKFLEKEVFKSDTYATVPLTNIRSRCSVLNIRDYLKYKPEGYNDEDIYVCEFRYVTRQRTFKKLKGCIADAELTLIQRETPLEPKRVVSVFRERVE</sequence>
<proteinExistence type="predicted"/>
<dbReference type="EMBL" id="GECZ01002065">
    <property type="protein sequence ID" value="JAS67704.1"/>
    <property type="molecule type" value="Transcribed_RNA"/>
</dbReference>
<dbReference type="GO" id="GO:0006338">
    <property type="term" value="P:chromatin remodeling"/>
    <property type="evidence" value="ECO:0007669"/>
    <property type="project" value="InterPro"/>
</dbReference>
<dbReference type="GO" id="GO:0006368">
    <property type="term" value="P:transcription elongation by RNA polymerase II"/>
    <property type="evidence" value="ECO:0007669"/>
    <property type="project" value="TreeGrafter"/>
</dbReference>
<evidence type="ECO:0000256" key="2">
    <source>
        <dbReference type="ARBA" id="ARBA00022737"/>
    </source>
</evidence>
<feature type="non-terminal residue" evidence="8">
    <location>
        <position position="191"/>
    </location>
</feature>
<evidence type="ECO:0000256" key="1">
    <source>
        <dbReference type="ARBA" id="ARBA00004123"/>
    </source>
</evidence>
<dbReference type="InterPro" id="IPR043151">
    <property type="entry name" value="BAH_sf"/>
</dbReference>
<dbReference type="InterPro" id="IPR037382">
    <property type="entry name" value="Rsc/polybromo"/>
</dbReference>
<evidence type="ECO:0000313" key="8">
    <source>
        <dbReference type="EMBL" id="JAS67704.1"/>
    </source>
</evidence>
<dbReference type="Gene3D" id="2.30.30.490">
    <property type="match status" value="1"/>
</dbReference>
<keyword evidence="3" id="KW-0156">Chromatin regulator</keyword>
<evidence type="ECO:0000259" key="7">
    <source>
        <dbReference type="PROSITE" id="PS51038"/>
    </source>
</evidence>
<keyword evidence="2" id="KW-0677">Repeat</keyword>
<dbReference type="InterPro" id="IPR001025">
    <property type="entry name" value="BAH_dom"/>
</dbReference>
<dbReference type="GO" id="GO:0016514">
    <property type="term" value="C:SWI/SNF complex"/>
    <property type="evidence" value="ECO:0007669"/>
    <property type="project" value="TreeGrafter"/>
</dbReference>
<dbReference type="GO" id="GO:0016586">
    <property type="term" value="C:RSC-type complex"/>
    <property type="evidence" value="ECO:0007669"/>
    <property type="project" value="InterPro"/>
</dbReference>
<dbReference type="AlphaFoldDB" id="A0A1B6GZ67"/>
<name>A0A1B6GZ67_9HEMI</name>
<feature type="non-terminal residue" evidence="8">
    <location>
        <position position="1"/>
    </location>
</feature>
<evidence type="ECO:0000256" key="6">
    <source>
        <dbReference type="ARBA" id="ARBA00023242"/>
    </source>
</evidence>
<comment type="subcellular location">
    <subcellularLocation>
        <location evidence="1">Nucleus</location>
    </subcellularLocation>
</comment>
<accession>A0A1B6GZ67</accession>
<dbReference type="SMART" id="SM00439">
    <property type="entry name" value="BAH"/>
    <property type="match status" value="1"/>
</dbReference>
<dbReference type="GO" id="GO:0003682">
    <property type="term" value="F:chromatin binding"/>
    <property type="evidence" value="ECO:0007669"/>
    <property type="project" value="InterPro"/>
</dbReference>
<dbReference type="Pfam" id="PF01426">
    <property type="entry name" value="BAH"/>
    <property type="match status" value="1"/>
</dbReference>
<evidence type="ECO:0000256" key="5">
    <source>
        <dbReference type="ARBA" id="ARBA00023163"/>
    </source>
</evidence>
<protein>
    <recommendedName>
        <fullName evidence="7">BAH domain-containing protein</fullName>
    </recommendedName>
</protein>